<keyword evidence="1" id="KW-0472">Membrane</keyword>
<dbReference type="EMBL" id="CP011125">
    <property type="protein sequence ID" value="AKF06634.1"/>
    <property type="molecule type" value="Genomic_DNA"/>
</dbReference>
<feature type="transmembrane region" description="Helical" evidence="1">
    <location>
        <begin position="21"/>
        <end position="46"/>
    </location>
</feature>
<dbReference type="KEGG" id="samy:DB32_003783"/>
<dbReference type="Proteomes" id="UP000034883">
    <property type="component" value="Chromosome"/>
</dbReference>
<evidence type="ECO:0000256" key="1">
    <source>
        <dbReference type="SAM" id="Phobius"/>
    </source>
</evidence>
<name>A0A0F6SFB1_9BACT</name>
<keyword evidence="1" id="KW-0812">Transmembrane</keyword>
<dbReference type="RefSeq" id="WP_053233788.1">
    <property type="nucleotide sequence ID" value="NZ_CP011125.1"/>
</dbReference>
<organism evidence="2 3">
    <name type="scientific">Sandaracinus amylolyticus</name>
    <dbReference type="NCBI Taxonomy" id="927083"/>
    <lineage>
        <taxon>Bacteria</taxon>
        <taxon>Pseudomonadati</taxon>
        <taxon>Myxococcota</taxon>
        <taxon>Polyangia</taxon>
        <taxon>Polyangiales</taxon>
        <taxon>Sandaracinaceae</taxon>
        <taxon>Sandaracinus</taxon>
    </lineage>
</organism>
<reference evidence="2 3" key="1">
    <citation type="submission" date="2015-03" db="EMBL/GenBank/DDBJ databases">
        <title>Genome assembly of Sandaracinus amylolyticus DSM 53668.</title>
        <authorList>
            <person name="Sharma G."/>
            <person name="Subramanian S."/>
        </authorList>
    </citation>
    <scope>NUCLEOTIDE SEQUENCE [LARGE SCALE GENOMIC DNA]</scope>
    <source>
        <strain evidence="2 3">DSM 53668</strain>
    </source>
</reference>
<dbReference type="AlphaFoldDB" id="A0A0F6SFB1"/>
<dbReference type="STRING" id="927083.DB32_003783"/>
<sequence length="162" mass="16967">MDATDPRFGRVVMAYPDPMSVGWGGVIGGGVTLAIGLFPVIAVLAGDASLGSEVNGDMIAGLGCIGTWNLIGLAILVGGVRDVRGKPEWRLCEHGAVWIVRGAVRDAVLYRDVPAPTIVEVQRRGTTVGYRVQLGQKAVPVPAREVAERLVGLWRAARGAAA</sequence>
<proteinExistence type="predicted"/>
<accession>A0A0F6SFB1</accession>
<evidence type="ECO:0000313" key="2">
    <source>
        <dbReference type="EMBL" id="AKF06634.1"/>
    </source>
</evidence>
<feature type="transmembrane region" description="Helical" evidence="1">
    <location>
        <begin position="58"/>
        <end position="80"/>
    </location>
</feature>
<evidence type="ECO:0000313" key="3">
    <source>
        <dbReference type="Proteomes" id="UP000034883"/>
    </source>
</evidence>
<gene>
    <name evidence="2" type="ORF">DB32_003783</name>
</gene>
<keyword evidence="1" id="KW-1133">Transmembrane helix</keyword>
<protein>
    <submittedName>
        <fullName evidence="2">Uncharacterized protein</fullName>
    </submittedName>
</protein>
<keyword evidence="3" id="KW-1185">Reference proteome</keyword>